<comment type="caution">
    <text evidence="1">The sequence shown here is derived from an EMBL/GenBank/DDBJ whole genome shotgun (WGS) entry which is preliminary data.</text>
</comment>
<evidence type="ECO:0000313" key="1">
    <source>
        <dbReference type="EMBL" id="GIX82453.1"/>
    </source>
</evidence>
<name>A0AAV4NCS4_CAEEX</name>
<dbReference type="Proteomes" id="UP001054945">
    <property type="component" value="Unassembled WGS sequence"/>
</dbReference>
<dbReference type="EMBL" id="BPLR01020784">
    <property type="protein sequence ID" value="GIX82453.1"/>
    <property type="molecule type" value="Genomic_DNA"/>
</dbReference>
<evidence type="ECO:0000313" key="2">
    <source>
        <dbReference type="Proteomes" id="UP001054945"/>
    </source>
</evidence>
<proteinExistence type="predicted"/>
<protein>
    <submittedName>
        <fullName evidence="1">Uncharacterized protein</fullName>
    </submittedName>
</protein>
<reference evidence="1 2" key="1">
    <citation type="submission" date="2021-06" db="EMBL/GenBank/DDBJ databases">
        <title>Caerostris extrusa draft genome.</title>
        <authorList>
            <person name="Kono N."/>
            <person name="Arakawa K."/>
        </authorList>
    </citation>
    <scope>NUCLEOTIDE SEQUENCE [LARGE SCALE GENOMIC DNA]</scope>
</reference>
<organism evidence="1 2">
    <name type="scientific">Caerostris extrusa</name>
    <name type="common">Bark spider</name>
    <name type="synonym">Caerostris bankana</name>
    <dbReference type="NCBI Taxonomy" id="172846"/>
    <lineage>
        <taxon>Eukaryota</taxon>
        <taxon>Metazoa</taxon>
        <taxon>Ecdysozoa</taxon>
        <taxon>Arthropoda</taxon>
        <taxon>Chelicerata</taxon>
        <taxon>Arachnida</taxon>
        <taxon>Araneae</taxon>
        <taxon>Araneomorphae</taxon>
        <taxon>Entelegynae</taxon>
        <taxon>Araneoidea</taxon>
        <taxon>Araneidae</taxon>
        <taxon>Caerostris</taxon>
    </lineage>
</organism>
<dbReference type="AlphaFoldDB" id="A0AAV4NCS4"/>
<accession>A0AAV4NCS4</accession>
<sequence length="97" mass="11065">MMSSKKKTCKTSSPSSPLRLVRNRWRQGFLIHVLRRKSPGGKGKLTDKSTGWLKNIKHVTPTVRIRKSVIRQTFVLPSTNSISENVEECQSSFRKVP</sequence>
<keyword evidence="2" id="KW-1185">Reference proteome</keyword>
<gene>
    <name evidence="1" type="ORF">CEXT_801041</name>
</gene>